<evidence type="ECO:0000313" key="1">
    <source>
        <dbReference type="EMBL" id="OTF82880.1"/>
    </source>
</evidence>
<keyword evidence="2" id="KW-1185">Reference proteome</keyword>
<reference evidence="1 2" key="1">
    <citation type="submission" date="2017-03" db="EMBL/GenBank/DDBJ databases">
        <title>Genome Survey of Euroglyphus maynei.</title>
        <authorList>
            <person name="Arlian L.G."/>
            <person name="Morgan M.S."/>
            <person name="Rider S.D."/>
        </authorList>
    </citation>
    <scope>NUCLEOTIDE SEQUENCE [LARGE SCALE GENOMIC DNA]</scope>
    <source>
        <strain evidence="1">Arlian Lab</strain>
        <tissue evidence="1">Whole body</tissue>
    </source>
</reference>
<comment type="caution">
    <text evidence="1">The sequence shown here is derived from an EMBL/GenBank/DDBJ whole genome shotgun (WGS) entry which is preliminary data.</text>
</comment>
<dbReference type="Proteomes" id="UP000194236">
    <property type="component" value="Unassembled WGS sequence"/>
</dbReference>
<protein>
    <submittedName>
        <fullName evidence="1">Uncharacterized protein</fullName>
    </submittedName>
</protein>
<gene>
    <name evidence="1" type="ORF">BLA29_012725</name>
</gene>
<evidence type="ECO:0000313" key="2">
    <source>
        <dbReference type="Proteomes" id="UP000194236"/>
    </source>
</evidence>
<sequence length="8" mass="974">MLVKKSRL</sequence>
<accession>A0A1Y3BPH3</accession>
<dbReference type="EMBL" id="MUJZ01006333">
    <property type="protein sequence ID" value="OTF82880.1"/>
    <property type="molecule type" value="Genomic_DNA"/>
</dbReference>
<organism evidence="1 2">
    <name type="scientific">Euroglyphus maynei</name>
    <name type="common">Mayne's house dust mite</name>
    <dbReference type="NCBI Taxonomy" id="6958"/>
    <lineage>
        <taxon>Eukaryota</taxon>
        <taxon>Metazoa</taxon>
        <taxon>Ecdysozoa</taxon>
        <taxon>Arthropoda</taxon>
        <taxon>Chelicerata</taxon>
        <taxon>Arachnida</taxon>
        <taxon>Acari</taxon>
        <taxon>Acariformes</taxon>
        <taxon>Sarcoptiformes</taxon>
        <taxon>Astigmata</taxon>
        <taxon>Psoroptidia</taxon>
        <taxon>Analgoidea</taxon>
        <taxon>Pyroglyphidae</taxon>
        <taxon>Pyroglyphinae</taxon>
        <taxon>Euroglyphus</taxon>
    </lineage>
</organism>
<name>A0A1Y3BPH3_EURMA</name>
<proteinExistence type="predicted"/>